<dbReference type="AlphaFoldDB" id="X1DZ57"/>
<comment type="caution">
    <text evidence="1">The sequence shown here is derived from an EMBL/GenBank/DDBJ whole genome shotgun (WGS) entry which is preliminary data.</text>
</comment>
<sequence length="69" mass="8077">MKIVFIETPSPWLVRQNLHVALGPLYLATILKKEGYEVRLVHPKRKEDFDNFWDTDVICMSGTTLEYPI</sequence>
<proteinExistence type="predicted"/>
<accession>X1DZ57</accession>
<organism evidence="1">
    <name type="scientific">marine sediment metagenome</name>
    <dbReference type="NCBI Taxonomy" id="412755"/>
    <lineage>
        <taxon>unclassified sequences</taxon>
        <taxon>metagenomes</taxon>
        <taxon>ecological metagenomes</taxon>
    </lineage>
</organism>
<name>X1DZ57_9ZZZZ</name>
<reference evidence="1" key="1">
    <citation type="journal article" date="2014" name="Front. Microbiol.">
        <title>High frequency of phylogenetically diverse reductive dehalogenase-homologous genes in deep subseafloor sedimentary metagenomes.</title>
        <authorList>
            <person name="Kawai M."/>
            <person name="Futagami T."/>
            <person name="Toyoda A."/>
            <person name="Takaki Y."/>
            <person name="Nishi S."/>
            <person name="Hori S."/>
            <person name="Arai W."/>
            <person name="Tsubouchi T."/>
            <person name="Morono Y."/>
            <person name="Uchiyama I."/>
            <person name="Ito T."/>
            <person name="Fujiyama A."/>
            <person name="Inagaki F."/>
            <person name="Takami H."/>
        </authorList>
    </citation>
    <scope>NUCLEOTIDE SEQUENCE</scope>
    <source>
        <strain evidence="1">Expedition CK06-06</strain>
    </source>
</reference>
<feature type="non-terminal residue" evidence="1">
    <location>
        <position position="69"/>
    </location>
</feature>
<gene>
    <name evidence="1" type="ORF">S01H4_43785</name>
</gene>
<evidence type="ECO:0000313" key="1">
    <source>
        <dbReference type="EMBL" id="GAH01688.1"/>
    </source>
</evidence>
<dbReference type="EMBL" id="BART01024193">
    <property type="protein sequence ID" value="GAH01688.1"/>
    <property type="molecule type" value="Genomic_DNA"/>
</dbReference>
<evidence type="ECO:0008006" key="2">
    <source>
        <dbReference type="Google" id="ProtNLM"/>
    </source>
</evidence>
<protein>
    <recommendedName>
        <fullName evidence="2">B12-binding domain-containing protein</fullName>
    </recommendedName>
</protein>